<protein>
    <recommendedName>
        <fullName evidence="1">PI-PLC Y-box domain-containing protein</fullName>
    </recommendedName>
</protein>
<feature type="domain" description="PI-PLC Y-box" evidence="1">
    <location>
        <begin position="242"/>
        <end position="311"/>
    </location>
</feature>
<comment type="caution">
    <text evidence="2">The sequence shown here is derived from an EMBL/GenBank/DDBJ whole genome shotgun (WGS) entry which is preliminary data.</text>
</comment>
<dbReference type="PROSITE" id="PS50008">
    <property type="entry name" value="PIPLC_Y_DOMAIN"/>
    <property type="match status" value="1"/>
</dbReference>
<dbReference type="InterPro" id="IPR001711">
    <property type="entry name" value="PLipase_C_Pinositol-sp_Y"/>
</dbReference>
<reference evidence="2" key="1">
    <citation type="submission" date="2021-03" db="EMBL/GenBank/DDBJ databases">
        <title>Draft genome sequence of rust myrtle Austropuccinia psidii MF-1, a brazilian biotype.</title>
        <authorList>
            <person name="Quecine M.C."/>
            <person name="Pachon D.M.R."/>
            <person name="Bonatelli M.L."/>
            <person name="Correr F.H."/>
            <person name="Franceschini L.M."/>
            <person name="Leite T.F."/>
            <person name="Margarido G.R.A."/>
            <person name="Almeida C.A."/>
            <person name="Ferrarezi J.A."/>
            <person name="Labate C.A."/>
        </authorList>
    </citation>
    <scope>NUCLEOTIDE SEQUENCE</scope>
    <source>
        <strain evidence="2">MF-1</strain>
    </source>
</reference>
<dbReference type="GO" id="GO:0035556">
    <property type="term" value="P:intracellular signal transduction"/>
    <property type="evidence" value="ECO:0007669"/>
    <property type="project" value="InterPro"/>
</dbReference>
<dbReference type="Proteomes" id="UP000765509">
    <property type="component" value="Unassembled WGS sequence"/>
</dbReference>
<name>A0A9Q3J3E3_9BASI</name>
<evidence type="ECO:0000313" key="2">
    <source>
        <dbReference type="EMBL" id="MBW0555488.1"/>
    </source>
</evidence>
<dbReference type="AlphaFoldDB" id="A0A9Q3J3E3"/>
<dbReference type="OrthoDB" id="2289822at2759"/>
<keyword evidence="3" id="KW-1185">Reference proteome</keyword>
<gene>
    <name evidence="2" type="ORF">O181_095203</name>
</gene>
<sequence length="327" mass="36946">MQDGNTSGLVGLSWDQAHKMMSALRNVTVPFGVTRIPHWLGQAKEGKIKASEWHSLFAIYLPLAAIDNIIGDLDQLRNSPNEATKISDCSRFTEEYQKYCNSSKSLFQGYAVNPNHHYALHIESQLRHWGPLIGVSEFAGERLNGMLQRIPTSGQIGKFGVTIMKSFCQWQRLMGKNKWEVSEQNQEGNEVYFEMDHSTYLKILSHLQKKTPNLRNYSQIPHPDGAAVLLNYAKELSTIMRRGYLIGNSKPNNMIQYISAAKSNWDGAQWLNDKLKFVHLRQTGIDEIVPSANVLATGAYRKLPAWTLGCQEPSVLFHVIKKGSNLD</sequence>
<dbReference type="EMBL" id="AVOT02062489">
    <property type="protein sequence ID" value="MBW0555488.1"/>
    <property type="molecule type" value="Genomic_DNA"/>
</dbReference>
<dbReference type="GO" id="GO:0004435">
    <property type="term" value="F:phosphatidylinositol-4,5-bisphosphate phospholipase C activity"/>
    <property type="evidence" value="ECO:0007669"/>
    <property type="project" value="InterPro"/>
</dbReference>
<proteinExistence type="predicted"/>
<dbReference type="GO" id="GO:0006629">
    <property type="term" value="P:lipid metabolic process"/>
    <property type="evidence" value="ECO:0007669"/>
    <property type="project" value="InterPro"/>
</dbReference>
<evidence type="ECO:0000313" key="3">
    <source>
        <dbReference type="Proteomes" id="UP000765509"/>
    </source>
</evidence>
<accession>A0A9Q3J3E3</accession>
<evidence type="ECO:0000259" key="1">
    <source>
        <dbReference type="PROSITE" id="PS50008"/>
    </source>
</evidence>
<organism evidence="2 3">
    <name type="scientific">Austropuccinia psidii MF-1</name>
    <dbReference type="NCBI Taxonomy" id="1389203"/>
    <lineage>
        <taxon>Eukaryota</taxon>
        <taxon>Fungi</taxon>
        <taxon>Dikarya</taxon>
        <taxon>Basidiomycota</taxon>
        <taxon>Pucciniomycotina</taxon>
        <taxon>Pucciniomycetes</taxon>
        <taxon>Pucciniales</taxon>
        <taxon>Sphaerophragmiaceae</taxon>
        <taxon>Austropuccinia</taxon>
    </lineage>
</organism>